<protein>
    <submittedName>
        <fullName evidence="11">Polypyrimidine tract-binding protein 1 isoform X4</fullName>
    </submittedName>
</protein>
<dbReference type="FunFam" id="3.30.70.330:FF:000032">
    <property type="entry name" value="Polypyrimidine tract-binding protein 2 isoform 1"/>
    <property type="match status" value="1"/>
</dbReference>
<feature type="domain" description="RRM" evidence="9">
    <location>
        <begin position="525"/>
        <end position="600"/>
    </location>
</feature>
<evidence type="ECO:0000256" key="5">
    <source>
        <dbReference type="ARBA" id="ARBA00022990"/>
    </source>
</evidence>
<dbReference type="InterPro" id="IPR021790">
    <property type="entry name" value="PTBP1-like_RRM2"/>
</dbReference>
<evidence type="ECO:0000313" key="11">
    <source>
        <dbReference type="RefSeq" id="XP_024873783.1"/>
    </source>
</evidence>
<accession>A0A6J1PWR2</accession>
<evidence type="ECO:0000259" key="9">
    <source>
        <dbReference type="PROSITE" id="PS50102"/>
    </source>
</evidence>
<evidence type="ECO:0000256" key="3">
    <source>
        <dbReference type="ARBA" id="ARBA00022737"/>
    </source>
</evidence>
<proteinExistence type="predicted"/>
<organism evidence="10 11">
    <name type="scientific">Temnothorax curvispinosus</name>
    <dbReference type="NCBI Taxonomy" id="300111"/>
    <lineage>
        <taxon>Eukaryota</taxon>
        <taxon>Metazoa</taxon>
        <taxon>Ecdysozoa</taxon>
        <taxon>Arthropoda</taxon>
        <taxon>Hexapoda</taxon>
        <taxon>Insecta</taxon>
        <taxon>Pterygota</taxon>
        <taxon>Neoptera</taxon>
        <taxon>Endopterygota</taxon>
        <taxon>Hymenoptera</taxon>
        <taxon>Apocrita</taxon>
        <taxon>Aculeata</taxon>
        <taxon>Formicoidea</taxon>
        <taxon>Formicidae</taxon>
        <taxon>Myrmicinae</taxon>
        <taxon>Temnothorax</taxon>
    </lineage>
</organism>
<evidence type="ECO:0000256" key="2">
    <source>
        <dbReference type="ARBA" id="ARBA00022664"/>
    </source>
</evidence>
<evidence type="ECO:0000313" key="10">
    <source>
        <dbReference type="Proteomes" id="UP000504618"/>
    </source>
</evidence>
<keyword evidence="6" id="KW-0508">mRNA splicing</keyword>
<dbReference type="CDD" id="cd12425">
    <property type="entry name" value="RRM4_PTBP1_like"/>
    <property type="match status" value="1"/>
</dbReference>
<dbReference type="Pfam" id="PF13893">
    <property type="entry name" value="RRM_5"/>
    <property type="match status" value="2"/>
</dbReference>
<dbReference type="AlphaFoldDB" id="A0A6J1PWR2"/>
<dbReference type="GeneID" id="112455823"/>
<dbReference type="RefSeq" id="XP_024873783.1">
    <property type="nucleotide sequence ID" value="XM_025018015.1"/>
</dbReference>
<dbReference type="InterPro" id="IPR000504">
    <property type="entry name" value="RRM_dom"/>
</dbReference>
<dbReference type="PROSITE" id="PS50102">
    <property type="entry name" value="RRM"/>
    <property type="match status" value="4"/>
</dbReference>
<dbReference type="PANTHER" id="PTHR15592">
    <property type="entry name" value="MATRIN 3/NUCLEAR PROTEIN 220-RELATED"/>
    <property type="match status" value="1"/>
</dbReference>
<keyword evidence="10" id="KW-1185">Reference proteome</keyword>
<dbReference type="SMART" id="SM00360">
    <property type="entry name" value="RRM"/>
    <property type="match status" value="4"/>
</dbReference>
<dbReference type="NCBIfam" id="TIGR01649">
    <property type="entry name" value="hnRNP-L_PTB"/>
    <property type="match status" value="1"/>
</dbReference>
<dbReference type="GO" id="GO:0006397">
    <property type="term" value="P:mRNA processing"/>
    <property type="evidence" value="ECO:0007669"/>
    <property type="project" value="UniProtKB-KW"/>
</dbReference>
<name>A0A6J1PWR2_9HYME</name>
<feature type="compositionally biased region" description="Polar residues" evidence="8">
    <location>
        <begin position="66"/>
        <end position="76"/>
    </location>
</feature>
<dbReference type="Pfam" id="PF22976">
    <property type="entry name" value="RRM_10"/>
    <property type="match status" value="1"/>
</dbReference>
<keyword evidence="2" id="KW-0507">mRNA processing</keyword>
<dbReference type="CTD" id="9843"/>
<dbReference type="Pfam" id="PF11835">
    <property type="entry name" value="RRM_8"/>
    <property type="match status" value="1"/>
</dbReference>
<keyword evidence="1" id="KW-0597">Phosphoprotein</keyword>
<evidence type="ECO:0000256" key="4">
    <source>
        <dbReference type="ARBA" id="ARBA00022884"/>
    </source>
</evidence>
<evidence type="ECO:0000256" key="8">
    <source>
        <dbReference type="SAM" id="MobiDB-lite"/>
    </source>
</evidence>
<feature type="domain" description="RRM" evidence="9">
    <location>
        <begin position="218"/>
        <end position="294"/>
    </location>
</feature>
<dbReference type="GO" id="GO:0008380">
    <property type="term" value="P:RNA splicing"/>
    <property type="evidence" value="ECO:0007669"/>
    <property type="project" value="UniProtKB-KW"/>
</dbReference>
<dbReference type="GO" id="GO:0003723">
    <property type="term" value="F:RNA binding"/>
    <property type="evidence" value="ECO:0007669"/>
    <property type="project" value="UniProtKB-UniRule"/>
</dbReference>
<sequence length="602" mass="65269">MVSPPFFAQSLPRGILPKVRIPDLSNFRPFPTAPFPVVSVQEFQYARGTGASLTMRGSDELLSQSGAVSNGASMSPQPHHAADNNNDAKKVKLDKSHSGKPSRVIHIRNIPNEVTEAEIIHLGLPFGRVTNVLVLKGKNQAFLEMADENAAATMVTYYASGVAQLRGRAVYVQFSNHRELKTDQTHSNNANSNNQVAIAGQNQVSGAGETQGGPNTVLRVIVEHLLYPITLDILYQIFTRFGKVLKIVTFTKNSSFQALIQYADMLSAQTAKFSLDGQNVYNSCCTLRIDYSKMQNLNVKYNNDKSRDYTNPNLPTGDANLDAASLALGGELLLMGAGSQPRARIPVESIAGAPGVLPTPFAMHGLASPLAGPYNGVPPAGGLAGLGGFPLGAAGLGVRVQGSAQASAVLLVSNLNEEMVTPDALFTLFGVYGDVQRVKILYNKKDSALIQMAEPHQALLALTHMDKLRVFGKQIKVMLSKHQTVQLPKEGQPDAGLTKDYTNSTLHRFKKPGSKNYQNIYPPSATLHLSNIPATVAEEEIKDAFTKNGFTVKAFKFFPKDRKMALIQMPNMDDAVAALIKMHNYQLSESNHLRVSFSKSNI</sequence>
<dbReference type="FunFam" id="3.30.70.330:FF:000341">
    <property type="entry name" value="Hephaestus, isoform C"/>
    <property type="match status" value="1"/>
</dbReference>
<dbReference type="FunFam" id="3.30.70.330:FF:000036">
    <property type="entry name" value="polypyrimidine tract-binding protein 1 isoform X2"/>
    <property type="match status" value="1"/>
</dbReference>
<keyword evidence="5" id="KW-0007">Acetylation</keyword>
<reference evidence="11" key="1">
    <citation type="submission" date="2025-08" db="UniProtKB">
        <authorList>
            <consortium name="RefSeq"/>
        </authorList>
    </citation>
    <scope>IDENTIFICATION</scope>
    <source>
        <tissue evidence="11">Whole body</tissue>
    </source>
</reference>
<feature type="region of interest" description="Disordered" evidence="8">
    <location>
        <begin position="66"/>
        <end position="100"/>
    </location>
</feature>
<dbReference type="CDD" id="cd12423">
    <property type="entry name" value="RRM3_PTBP1_like"/>
    <property type="match status" value="1"/>
</dbReference>
<dbReference type="Gene3D" id="3.30.70.330">
    <property type="match status" value="4"/>
</dbReference>
<dbReference type="FunFam" id="3.30.70.330:FF:000018">
    <property type="entry name" value="Polypyrimidine tract-binding protein 2 isoform 1"/>
    <property type="match status" value="1"/>
</dbReference>
<dbReference type="Proteomes" id="UP000504618">
    <property type="component" value="Unplaced"/>
</dbReference>
<keyword evidence="3" id="KW-0677">Repeat</keyword>
<dbReference type="GO" id="GO:0005634">
    <property type="term" value="C:nucleus"/>
    <property type="evidence" value="ECO:0007669"/>
    <property type="project" value="InterPro"/>
</dbReference>
<feature type="domain" description="RRM" evidence="9">
    <location>
        <begin position="408"/>
        <end position="482"/>
    </location>
</feature>
<dbReference type="InterPro" id="IPR055204">
    <property type="entry name" value="HNRNPL_RRM"/>
</dbReference>
<dbReference type="InterPro" id="IPR035979">
    <property type="entry name" value="RBD_domain_sf"/>
</dbReference>
<feature type="compositionally biased region" description="Basic and acidic residues" evidence="8">
    <location>
        <begin position="80"/>
        <end position="97"/>
    </location>
</feature>
<dbReference type="InterPro" id="IPR006536">
    <property type="entry name" value="HnRNP-L/PTB"/>
</dbReference>
<keyword evidence="4 7" id="KW-0694">RNA-binding</keyword>
<evidence type="ECO:0000256" key="1">
    <source>
        <dbReference type="ARBA" id="ARBA00022553"/>
    </source>
</evidence>
<dbReference type="SUPFAM" id="SSF54928">
    <property type="entry name" value="RNA-binding domain, RBD"/>
    <property type="match status" value="3"/>
</dbReference>
<evidence type="ECO:0000256" key="6">
    <source>
        <dbReference type="ARBA" id="ARBA00023187"/>
    </source>
</evidence>
<dbReference type="CDD" id="cd12693">
    <property type="entry name" value="RRM2_PTBP1_like"/>
    <property type="match status" value="1"/>
</dbReference>
<evidence type="ECO:0000256" key="7">
    <source>
        <dbReference type="PROSITE-ProRule" id="PRU00176"/>
    </source>
</evidence>
<feature type="domain" description="RRM" evidence="9">
    <location>
        <begin position="103"/>
        <end position="177"/>
    </location>
</feature>
<dbReference type="InterPro" id="IPR012677">
    <property type="entry name" value="Nucleotide-bd_a/b_plait_sf"/>
</dbReference>
<gene>
    <name evidence="11" type="primary">LOC112455823</name>
</gene>